<dbReference type="OrthoDB" id="6776162at2759"/>
<dbReference type="EMBL" id="REGN01000670">
    <property type="protein sequence ID" value="RNA40137.1"/>
    <property type="molecule type" value="Genomic_DNA"/>
</dbReference>
<sequence length="165" mass="19269">MPYSVFSPLAVTLIICIFCAIFQNLTWLYLTKKTKPLRHRDLTCLNSFSESGLQKLQVIQNTAVRCILKFPLRTSSESLFYEAENKLNISKIDHILDFIQDEKRGGWWQPHYVVFYESEEELYFGYIDLRVFVLVLSYEGAAGLTIIQYRILAERELVLQLTLFG</sequence>
<reference evidence="2 3" key="1">
    <citation type="journal article" date="2018" name="Sci. Rep.">
        <title>Genomic signatures of local adaptation to the degree of environmental predictability in rotifers.</title>
        <authorList>
            <person name="Franch-Gras L."/>
            <person name="Hahn C."/>
            <person name="Garcia-Roger E.M."/>
            <person name="Carmona M.J."/>
            <person name="Serra M."/>
            <person name="Gomez A."/>
        </authorList>
    </citation>
    <scope>NUCLEOTIDE SEQUENCE [LARGE SCALE GENOMIC DNA]</scope>
    <source>
        <strain evidence="2">HYR1</strain>
    </source>
</reference>
<keyword evidence="3" id="KW-1185">Reference proteome</keyword>
<comment type="caution">
    <text evidence="2">The sequence shown here is derived from an EMBL/GenBank/DDBJ whole genome shotgun (WGS) entry which is preliminary data.</text>
</comment>
<keyword evidence="1" id="KW-0472">Membrane</keyword>
<proteinExistence type="predicted"/>
<evidence type="ECO:0000256" key="1">
    <source>
        <dbReference type="SAM" id="Phobius"/>
    </source>
</evidence>
<dbReference type="AlphaFoldDB" id="A0A3M7SWS4"/>
<keyword evidence="1" id="KW-0812">Transmembrane</keyword>
<dbReference type="Proteomes" id="UP000276133">
    <property type="component" value="Unassembled WGS sequence"/>
</dbReference>
<protein>
    <submittedName>
        <fullName evidence="2">Uncharacterized protein</fullName>
    </submittedName>
</protein>
<feature type="transmembrane region" description="Helical" evidence="1">
    <location>
        <begin position="6"/>
        <end position="30"/>
    </location>
</feature>
<gene>
    <name evidence="2" type="ORF">BpHYR1_044127</name>
</gene>
<name>A0A3M7SWS4_BRAPC</name>
<accession>A0A3M7SWS4</accession>
<organism evidence="2 3">
    <name type="scientific">Brachionus plicatilis</name>
    <name type="common">Marine rotifer</name>
    <name type="synonym">Brachionus muelleri</name>
    <dbReference type="NCBI Taxonomy" id="10195"/>
    <lineage>
        <taxon>Eukaryota</taxon>
        <taxon>Metazoa</taxon>
        <taxon>Spiralia</taxon>
        <taxon>Gnathifera</taxon>
        <taxon>Rotifera</taxon>
        <taxon>Eurotatoria</taxon>
        <taxon>Monogononta</taxon>
        <taxon>Pseudotrocha</taxon>
        <taxon>Ploima</taxon>
        <taxon>Brachionidae</taxon>
        <taxon>Brachionus</taxon>
    </lineage>
</organism>
<evidence type="ECO:0000313" key="3">
    <source>
        <dbReference type="Proteomes" id="UP000276133"/>
    </source>
</evidence>
<keyword evidence="1" id="KW-1133">Transmembrane helix</keyword>
<evidence type="ECO:0000313" key="2">
    <source>
        <dbReference type="EMBL" id="RNA40137.1"/>
    </source>
</evidence>